<dbReference type="PANTHER" id="PTHR43294">
    <property type="entry name" value="SODIUM/POTASSIUM-TRANSPORTING ATPASE SUBUNIT ALPHA"/>
    <property type="match status" value="1"/>
</dbReference>
<dbReference type="Pfam" id="PF00122">
    <property type="entry name" value="E1-E2_ATPase"/>
    <property type="match status" value="1"/>
</dbReference>
<keyword evidence="9 11" id="KW-0472">Membrane</keyword>
<proteinExistence type="inferred from homology"/>
<dbReference type="Gene3D" id="2.70.150.10">
    <property type="entry name" value="Calcium-transporting ATPase, cytoplasmic transduction domain A"/>
    <property type="match status" value="1"/>
</dbReference>
<dbReference type="InterPro" id="IPR044492">
    <property type="entry name" value="P_typ_ATPase_HD_dom"/>
</dbReference>
<dbReference type="PRINTS" id="PR00120">
    <property type="entry name" value="HATPASE"/>
</dbReference>
<comment type="similarity">
    <text evidence="2">Belongs to the cation transport ATPase (P-type) (TC 3.A.3) family. Type IIA subfamily.</text>
</comment>
<dbReference type="InterPro" id="IPR050510">
    <property type="entry name" value="Cation_transp_ATPase_P-type"/>
</dbReference>
<keyword evidence="8 11" id="KW-1133">Transmembrane helix</keyword>
<dbReference type="NCBIfam" id="TIGR01494">
    <property type="entry name" value="ATPase_P-type"/>
    <property type="match status" value="2"/>
</dbReference>
<dbReference type="InterPro" id="IPR008250">
    <property type="entry name" value="ATPase_P-typ_transduc_dom_A_sf"/>
</dbReference>
<dbReference type="Pfam" id="PF13246">
    <property type="entry name" value="Cation_ATPase"/>
    <property type="match status" value="1"/>
</dbReference>
<feature type="transmembrane region" description="Helical" evidence="11">
    <location>
        <begin position="205"/>
        <end position="227"/>
    </location>
</feature>
<evidence type="ECO:0000256" key="9">
    <source>
        <dbReference type="ARBA" id="ARBA00023136"/>
    </source>
</evidence>
<dbReference type="InterPro" id="IPR001757">
    <property type="entry name" value="P_typ_ATPase"/>
</dbReference>
<dbReference type="GO" id="GO:0030007">
    <property type="term" value="P:intracellular potassium ion homeostasis"/>
    <property type="evidence" value="ECO:0007669"/>
    <property type="project" value="TreeGrafter"/>
</dbReference>
<dbReference type="SFLD" id="SFLDF00027">
    <property type="entry name" value="p-type_atpase"/>
    <property type="match status" value="1"/>
</dbReference>
<dbReference type="InterPro" id="IPR006068">
    <property type="entry name" value="ATPase_P-typ_cation-transptr_C"/>
</dbReference>
<dbReference type="SUPFAM" id="SSF56784">
    <property type="entry name" value="HAD-like"/>
    <property type="match status" value="1"/>
</dbReference>
<dbReference type="SFLD" id="SFLDG00002">
    <property type="entry name" value="C1.7:_P-type_atpase_like"/>
    <property type="match status" value="1"/>
</dbReference>
<dbReference type="GO" id="GO:1990573">
    <property type="term" value="P:potassium ion import across plasma membrane"/>
    <property type="evidence" value="ECO:0007669"/>
    <property type="project" value="TreeGrafter"/>
</dbReference>
<evidence type="ECO:0000256" key="7">
    <source>
        <dbReference type="ARBA" id="ARBA00022967"/>
    </source>
</evidence>
<dbReference type="RefSeq" id="WP_074664761.1">
    <property type="nucleotide sequence ID" value="NZ_FNNH01000001.1"/>
</dbReference>
<evidence type="ECO:0000313" key="13">
    <source>
        <dbReference type="EMBL" id="SDW01208.1"/>
    </source>
</evidence>
<evidence type="ECO:0000313" key="14">
    <source>
        <dbReference type="Proteomes" id="UP000183454"/>
    </source>
</evidence>
<dbReference type="GO" id="GO:0036376">
    <property type="term" value="P:sodium ion export across plasma membrane"/>
    <property type="evidence" value="ECO:0007669"/>
    <property type="project" value="TreeGrafter"/>
</dbReference>
<dbReference type="InterPro" id="IPR018303">
    <property type="entry name" value="ATPase_P-typ_P_site"/>
</dbReference>
<dbReference type="InterPro" id="IPR023214">
    <property type="entry name" value="HAD_sf"/>
</dbReference>
<dbReference type="SFLD" id="SFLDS00003">
    <property type="entry name" value="Haloacid_Dehalogenase"/>
    <property type="match status" value="1"/>
</dbReference>
<evidence type="ECO:0000256" key="11">
    <source>
        <dbReference type="SAM" id="Phobius"/>
    </source>
</evidence>
<keyword evidence="4 11" id="KW-0812">Transmembrane</keyword>
<dbReference type="InterPro" id="IPR023299">
    <property type="entry name" value="ATPase_P-typ_cyto_dom_N"/>
</dbReference>
<dbReference type="GO" id="GO:0005391">
    <property type="term" value="F:P-type sodium:potassium-exchanging transporter activity"/>
    <property type="evidence" value="ECO:0007669"/>
    <property type="project" value="TreeGrafter"/>
</dbReference>
<dbReference type="InterPro" id="IPR059000">
    <property type="entry name" value="ATPase_P-type_domA"/>
</dbReference>
<dbReference type="Pfam" id="PF00690">
    <property type="entry name" value="Cation_ATPase_N"/>
    <property type="match status" value="1"/>
</dbReference>
<evidence type="ECO:0000256" key="3">
    <source>
        <dbReference type="ARBA" id="ARBA00022475"/>
    </source>
</evidence>
<organism evidence="13 14">
    <name type="scientific">Nitrosomonas communis</name>
    <dbReference type="NCBI Taxonomy" id="44574"/>
    <lineage>
        <taxon>Bacteria</taxon>
        <taxon>Pseudomonadati</taxon>
        <taxon>Pseudomonadota</taxon>
        <taxon>Betaproteobacteria</taxon>
        <taxon>Nitrosomonadales</taxon>
        <taxon>Nitrosomonadaceae</taxon>
        <taxon>Nitrosomonas</taxon>
    </lineage>
</organism>
<sequence>MMISHTESKSTPQISPGLGKPSVKIRIKPVHTCVPGRARYHVNILHRASALGQQLEQQMGAISGIMTIRVNSLSGSVVIVYGKDIALDKLPYLLLEACKQAIRDLRFTGSFSKTDTKALIHFKAYFDALWKHTQNLFTSTQGISASPKAPQDNSDWHVLEVNHILEKLQVEVHQGLSKHAVQRALQQHGLNQLPEMARRSPLSMFLGQLFTLPVGLLAVSAVVSLATGGMLDAGIIVGVVLINASIGFFTEMQAEKIISSLTKITPRHAQVIRDGEIQSIPHAHVTVGDVLVLQPGDFIAADARVIKTSQLTVDESALTGESMPVSKNMSPIARQDTPLADRRNMVYMGTMITGGNGVGVVIAIGVNTQIGQIQSLVGEAHAPETPMQQELDHIGTRLALTSGAICLGVFALGMLRGYGLLQMLKSSISLAVAAVPEGLPAVATTTLALGIRKMRQYNVAVRHLDAVETLGSVQVFCLDKTGTLTLNRMTAVTAYVGGKHYFVSGEQLFVEDQPFAGFSDDCYRRFVEIISLCNESVQQNSGQQIRINGTPTENALLELARCSDLDIDALRQHYPHYKIKYRAENRPYMCTFHRLPQKRHLIAVKGSPQEVLMLCDSYQDQDGIHPIDDAFRVAMSNINNQMAGDALRVLAVAYAERPIRPIKDEGAPVNLIWLGLVGMADPLRTGMPDLMRLFHRAGIHTVMITGDQSSTAYAIGKQLNLSNGKPLQILDSTRLEKLDQKILSGLIHNVHVFARVSPANKLQIVQAIQKSGKIVAMTGDGINDGPALKAANIGVAMGGASSDVARSVSDVVLEDDNLHTMIAAVEHGRVIYNNIRKSIHYLISTNMSEIEVMLAGIAVGAGEVLSPKQLLWINLVTDIFPGLALSMEAPAADLMRQPPRDPQEKIIRRQDLIRMARESTIITTGSMAAYGYGFLRYGIGPQSNTILFNSLTLAQLLHSITCRSESHSIFNRGTLPRNPYLNYAIAGSGLLQVMAMLIPGLRSGLGSTPLNVLDLLVVAGGAVAPMLINDSFKHIIQPEIHNPHNQSDTYTSTINVSQTNKETAA</sequence>
<dbReference type="Pfam" id="PF00689">
    <property type="entry name" value="Cation_ATPase_C"/>
    <property type="match status" value="1"/>
</dbReference>
<evidence type="ECO:0000256" key="6">
    <source>
        <dbReference type="ARBA" id="ARBA00022840"/>
    </source>
</evidence>
<dbReference type="InterPro" id="IPR036412">
    <property type="entry name" value="HAD-like_sf"/>
</dbReference>
<feature type="transmembrane region" description="Helical" evidence="11">
    <location>
        <begin position="430"/>
        <end position="451"/>
    </location>
</feature>
<evidence type="ECO:0000256" key="5">
    <source>
        <dbReference type="ARBA" id="ARBA00022741"/>
    </source>
</evidence>
<dbReference type="Gene3D" id="3.40.50.1000">
    <property type="entry name" value="HAD superfamily/HAD-like"/>
    <property type="match status" value="1"/>
</dbReference>
<keyword evidence="3" id="KW-1003">Cell membrane</keyword>
<dbReference type="InterPro" id="IPR004014">
    <property type="entry name" value="ATPase_P-typ_cation-transptr_N"/>
</dbReference>
<dbReference type="SUPFAM" id="SSF81653">
    <property type="entry name" value="Calcium ATPase, transduction domain A"/>
    <property type="match status" value="1"/>
</dbReference>
<comment type="subcellular location">
    <subcellularLocation>
        <location evidence="1">Cell membrane</location>
        <topology evidence="1">Multi-pass membrane protein</topology>
    </subcellularLocation>
</comment>
<feature type="domain" description="Cation-transporting P-type ATPase N-terminal" evidence="12">
    <location>
        <begin position="155"/>
        <end position="229"/>
    </location>
</feature>
<evidence type="ECO:0000256" key="1">
    <source>
        <dbReference type="ARBA" id="ARBA00004651"/>
    </source>
</evidence>
<gene>
    <name evidence="13" type="ORF">SAMN05421882_1001197</name>
</gene>
<dbReference type="GO" id="GO:0016887">
    <property type="term" value="F:ATP hydrolysis activity"/>
    <property type="evidence" value="ECO:0007669"/>
    <property type="project" value="InterPro"/>
</dbReference>
<dbReference type="GO" id="GO:1902600">
    <property type="term" value="P:proton transmembrane transport"/>
    <property type="evidence" value="ECO:0007669"/>
    <property type="project" value="TreeGrafter"/>
</dbReference>
<dbReference type="Proteomes" id="UP000183454">
    <property type="component" value="Unassembled WGS sequence"/>
</dbReference>
<keyword evidence="7" id="KW-1278">Translocase</keyword>
<evidence type="ECO:0000259" key="12">
    <source>
        <dbReference type="SMART" id="SM00831"/>
    </source>
</evidence>
<dbReference type="InterPro" id="IPR023298">
    <property type="entry name" value="ATPase_P-typ_TM_dom_sf"/>
</dbReference>
<dbReference type="SUPFAM" id="SSF81660">
    <property type="entry name" value="Metal cation-transporting ATPase, ATP-binding domain N"/>
    <property type="match status" value="1"/>
</dbReference>
<dbReference type="GO" id="GO:0005886">
    <property type="term" value="C:plasma membrane"/>
    <property type="evidence" value="ECO:0007669"/>
    <property type="project" value="UniProtKB-SubCell"/>
</dbReference>
<reference evidence="13 14" key="1">
    <citation type="submission" date="2016-10" db="EMBL/GenBank/DDBJ databases">
        <authorList>
            <person name="de Groot N.N."/>
        </authorList>
    </citation>
    <scope>NUCLEOTIDE SEQUENCE [LARGE SCALE GENOMIC DNA]</scope>
    <source>
        <strain evidence="13 14">Nm110</strain>
    </source>
</reference>
<dbReference type="Gene3D" id="1.20.1110.10">
    <property type="entry name" value="Calcium-transporting ATPase, transmembrane domain"/>
    <property type="match status" value="1"/>
</dbReference>
<feature type="transmembrane region" description="Helical" evidence="11">
    <location>
        <begin position="398"/>
        <end position="418"/>
    </location>
</feature>
<dbReference type="AlphaFoldDB" id="A0A1H2Q362"/>
<evidence type="ECO:0000256" key="10">
    <source>
        <dbReference type="SAM" id="MobiDB-lite"/>
    </source>
</evidence>
<feature type="transmembrane region" description="Helical" evidence="11">
    <location>
        <begin position="233"/>
        <end position="250"/>
    </location>
</feature>
<dbReference type="EMBL" id="FNNH01000001">
    <property type="protein sequence ID" value="SDW01208.1"/>
    <property type="molecule type" value="Genomic_DNA"/>
</dbReference>
<accession>A0A1H2Q362</accession>
<dbReference type="PANTHER" id="PTHR43294:SF21">
    <property type="entry name" value="CATION TRANSPORTING ATPASE"/>
    <property type="match status" value="1"/>
</dbReference>
<dbReference type="PRINTS" id="PR00119">
    <property type="entry name" value="CATATPASE"/>
</dbReference>
<protein>
    <submittedName>
        <fullName evidence="13">Ca2+-transporting ATPase</fullName>
    </submittedName>
</protein>
<keyword evidence="5" id="KW-0547">Nucleotide-binding</keyword>
<evidence type="ECO:0000256" key="4">
    <source>
        <dbReference type="ARBA" id="ARBA00022692"/>
    </source>
</evidence>
<dbReference type="SUPFAM" id="SSF81665">
    <property type="entry name" value="Calcium ATPase, transmembrane domain M"/>
    <property type="match status" value="1"/>
</dbReference>
<dbReference type="GO" id="GO:0006883">
    <property type="term" value="P:intracellular sodium ion homeostasis"/>
    <property type="evidence" value="ECO:0007669"/>
    <property type="project" value="TreeGrafter"/>
</dbReference>
<dbReference type="Gene3D" id="3.40.1110.10">
    <property type="entry name" value="Calcium-transporting ATPase, cytoplasmic domain N"/>
    <property type="match status" value="1"/>
</dbReference>
<feature type="region of interest" description="Disordered" evidence="10">
    <location>
        <begin position="1"/>
        <end position="21"/>
    </location>
</feature>
<dbReference type="Pfam" id="PF19991">
    <property type="entry name" value="HMA_2"/>
    <property type="match status" value="1"/>
</dbReference>
<dbReference type="GO" id="GO:0005524">
    <property type="term" value="F:ATP binding"/>
    <property type="evidence" value="ECO:0007669"/>
    <property type="project" value="UniProtKB-KW"/>
</dbReference>
<dbReference type="SMART" id="SM00831">
    <property type="entry name" value="Cation_ATPase_N"/>
    <property type="match status" value="1"/>
</dbReference>
<evidence type="ECO:0000256" key="2">
    <source>
        <dbReference type="ARBA" id="ARBA00005675"/>
    </source>
</evidence>
<keyword evidence="6" id="KW-0067">ATP-binding</keyword>
<dbReference type="PROSITE" id="PS00154">
    <property type="entry name" value="ATPASE_E1_E2"/>
    <property type="match status" value="1"/>
</dbReference>
<name>A0A1H2Q362_9PROT</name>
<evidence type="ECO:0000256" key="8">
    <source>
        <dbReference type="ARBA" id="ARBA00022989"/>
    </source>
</evidence>